<proteinExistence type="inferred from homology"/>
<dbReference type="Pfam" id="PF01467">
    <property type="entry name" value="CTP_transf_like"/>
    <property type="match status" value="1"/>
</dbReference>
<evidence type="ECO:0000313" key="18">
    <source>
        <dbReference type="Proteomes" id="UP000594263"/>
    </source>
</evidence>
<dbReference type="SUPFAM" id="SSF52374">
    <property type="entry name" value="Nucleotidylyl transferase"/>
    <property type="match status" value="1"/>
</dbReference>
<evidence type="ECO:0000256" key="12">
    <source>
        <dbReference type="ARBA" id="ARBA00048721"/>
    </source>
</evidence>
<keyword evidence="5 15" id="KW-0662">Pyridine nucleotide biosynthesis</keyword>
<evidence type="ECO:0000256" key="14">
    <source>
        <dbReference type="ARBA" id="ARBA00054019"/>
    </source>
</evidence>
<dbReference type="EnsemblPlants" id="Kaladp0018s0097.1.v1.1">
    <property type="protein sequence ID" value="Kaladp0018s0097.1.v1.1"/>
    <property type="gene ID" value="Kaladp0018s0097.v1.1"/>
</dbReference>
<dbReference type="GO" id="GO:0046872">
    <property type="term" value="F:metal ion binding"/>
    <property type="evidence" value="ECO:0007669"/>
    <property type="project" value="UniProtKB-KW"/>
</dbReference>
<dbReference type="EC" id="2.7.7.18" evidence="15"/>
<dbReference type="Gramene" id="Kaladp0018s0097.1.v1.1">
    <property type="protein sequence ID" value="Kaladp0018s0097.1.v1.1"/>
    <property type="gene ID" value="Kaladp0018s0097.v1.1"/>
</dbReference>
<keyword evidence="6 15" id="KW-0808">Transferase</keyword>
<keyword evidence="7 15" id="KW-0548">Nucleotidyltransferase</keyword>
<dbReference type="EC" id="2.7.7.1" evidence="15"/>
<evidence type="ECO:0000256" key="11">
    <source>
        <dbReference type="ARBA" id="ARBA00023027"/>
    </source>
</evidence>
<sequence length="246" mass="27839">MDTTPLPVDKLLNYQACALDSSTIRTKDMPFVVVVSPGSFNPPTHMHLRLFELARDALNTEGYTVLGGYMSPVNDAYKKKDLVSAEHRIKMCQLACKTSQFVMVDEWEANQNTFQRTLVVLSNIKDRLCKTGLICGHSLKVMLVCGSDLLKSFTIPAVWIPEQVKIICRDFGIVCIRREGEDVMKIILNDEILFDNKDNIKVIDEPIPNQISSTRVRHCISRGLSAKYIVADDVIEYIKTHKLYIS</sequence>
<evidence type="ECO:0000256" key="8">
    <source>
        <dbReference type="ARBA" id="ARBA00022723"/>
    </source>
</evidence>
<dbReference type="NCBIfam" id="TIGR00482">
    <property type="entry name" value="nicotinate (nicotinamide) nucleotide adenylyltransferase"/>
    <property type="match status" value="1"/>
</dbReference>
<keyword evidence="11 15" id="KW-0520">NAD</keyword>
<comment type="pathway">
    <text evidence="3">Cofactor biosynthesis; NAD(+) biosynthesis; deamido-NAD(+) from nicotinate D-ribonucleotide: step 1/1.</text>
</comment>
<comment type="catalytic activity">
    <reaction evidence="12 15">
        <text>nicotinate beta-D-ribonucleotide + ATP + H(+) = deamido-NAD(+) + diphosphate</text>
        <dbReference type="Rhea" id="RHEA:22860"/>
        <dbReference type="ChEBI" id="CHEBI:15378"/>
        <dbReference type="ChEBI" id="CHEBI:30616"/>
        <dbReference type="ChEBI" id="CHEBI:33019"/>
        <dbReference type="ChEBI" id="CHEBI:57502"/>
        <dbReference type="ChEBI" id="CHEBI:58437"/>
        <dbReference type="EC" id="2.7.7.18"/>
    </reaction>
</comment>
<dbReference type="PANTHER" id="PTHR12039:SF0">
    <property type="entry name" value="NICOTINAMIDE-NUCLEOTIDE ADENYLYLTRANSFERASE"/>
    <property type="match status" value="1"/>
</dbReference>
<dbReference type="GO" id="GO:0004515">
    <property type="term" value="F:nicotinate-nucleotide adenylyltransferase activity"/>
    <property type="evidence" value="ECO:0007669"/>
    <property type="project" value="UniProtKB-EC"/>
</dbReference>
<comment type="pathway">
    <text evidence="2 15">Cofactor biosynthesis; NAD(+) biosynthesis; NAD(+) from nicotinamide D-ribonucleotide: step 1/1.</text>
</comment>
<evidence type="ECO:0000256" key="3">
    <source>
        <dbReference type="ARBA" id="ARBA00005019"/>
    </source>
</evidence>
<evidence type="ECO:0000256" key="13">
    <source>
        <dbReference type="ARBA" id="ARBA00049001"/>
    </source>
</evidence>
<comment type="similarity">
    <text evidence="4 15">Belongs to the eukaryotic NMN adenylyltransferase family.</text>
</comment>
<dbReference type="GO" id="GO:0005524">
    <property type="term" value="F:ATP binding"/>
    <property type="evidence" value="ECO:0007669"/>
    <property type="project" value="UniProtKB-KW"/>
</dbReference>
<protein>
    <recommendedName>
        <fullName evidence="15">Nicotinamide-nucleotide adenylyltransferase</fullName>
        <ecNumber evidence="15">2.7.7.1</ecNumber>
        <ecNumber evidence="15">2.7.7.18</ecNumber>
    </recommendedName>
</protein>
<comment type="function">
    <text evidence="14">Catalyzes the formation of NAD(+) from nicotinamide mononucleotide (NMN) and ATP. Can also use the deamidated form; nicotinic acid mononucleotide (NaMN) as substrate.</text>
</comment>
<accession>A0A7N0T1K1</accession>
<keyword evidence="10 15" id="KW-0067">ATP-binding</keyword>
<dbReference type="FunFam" id="3.40.50.620:FF:000200">
    <property type="entry name" value="Nicotinamide-nucleotide adenylyltransferase"/>
    <property type="match status" value="1"/>
</dbReference>
<evidence type="ECO:0000256" key="2">
    <source>
        <dbReference type="ARBA" id="ARBA00004658"/>
    </source>
</evidence>
<keyword evidence="9 15" id="KW-0547">Nucleotide-binding</keyword>
<dbReference type="InterPro" id="IPR005248">
    <property type="entry name" value="NadD/NMNAT"/>
</dbReference>
<evidence type="ECO:0000256" key="7">
    <source>
        <dbReference type="ARBA" id="ARBA00022695"/>
    </source>
</evidence>
<name>A0A7N0T1K1_KALFE</name>
<dbReference type="InterPro" id="IPR004821">
    <property type="entry name" value="Cyt_trans-like"/>
</dbReference>
<dbReference type="Gene3D" id="3.40.50.620">
    <property type="entry name" value="HUPs"/>
    <property type="match status" value="1"/>
</dbReference>
<dbReference type="Proteomes" id="UP000594263">
    <property type="component" value="Unplaced"/>
</dbReference>
<keyword evidence="18" id="KW-1185">Reference proteome</keyword>
<evidence type="ECO:0000313" key="17">
    <source>
        <dbReference type="EnsemblPlants" id="Kaladp0018s0097.1.v1.1"/>
    </source>
</evidence>
<evidence type="ECO:0000256" key="9">
    <source>
        <dbReference type="ARBA" id="ARBA00022741"/>
    </source>
</evidence>
<comment type="cofactor">
    <cofactor evidence="1">
        <name>a divalent metal cation</name>
        <dbReference type="ChEBI" id="CHEBI:60240"/>
    </cofactor>
</comment>
<reference evidence="17" key="1">
    <citation type="submission" date="2021-01" db="UniProtKB">
        <authorList>
            <consortium name="EnsemblPlants"/>
        </authorList>
    </citation>
    <scope>IDENTIFICATION</scope>
</reference>
<dbReference type="GO" id="GO:0000309">
    <property type="term" value="F:nicotinamide-nucleotide adenylyltransferase activity"/>
    <property type="evidence" value="ECO:0007669"/>
    <property type="project" value="UniProtKB-EC"/>
</dbReference>
<dbReference type="AlphaFoldDB" id="A0A7N0T1K1"/>
<dbReference type="OMA" id="QPWKENI"/>
<evidence type="ECO:0000256" key="4">
    <source>
        <dbReference type="ARBA" id="ARBA00007064"/>
    </source>
</evidence>
<evidence type="ECO:0000259" key="16">
    <source>
        <dbReference type="Pfam" id="PF01467"/>
    </source>
</evidence>
<dbReference type="InterPro" id="IPR051182">
    <property type="entry name" value="Euk_NMN_adenylyltrnsfrase"/>
</dbReference>
<dbReference type="InterPro" id="IPR014729">
    <property type="entry name" value="Rossmann-like_a/b/a_fold"/>
</dbReference>
<evidence type="ECO:0000256" key="5">
    <source>
        <dbReference type="ARBA" id="ARBA00022642"/>
    </source>
</evidence>
<evidence type="ECO:0000256" key="1">
    <source>
        <dbReference type="ARBA" id="ARBA00001968"/>
    </source>
</evidence>
<comment type="catalytic activity">
    <reaction evidence="13 15">
        <text>beta-nicotinamide D-ribonucleotide + ATP + H(+) = diphosphate + NAD(+)</text>
        <dbReference type="Rhea" id="RHEA:21360"/>
        <dbReference type="ChEBI" id="CHEBI:14649"/>
        <dbReference type="ChEBI" id="CHEBI:15378"/>
        <dbReference type="ChEBI" id="CHEBI:30616"/>
        <dbReference type="ChEBI" id="CHEBI:33019"/>
        <dbReference type="ChEBI" id="CHEBI:57540"/>
        <dbReference type="EC" id="2.7.7.1"/>
    </reaction>
</comment>
<evidence type="ECO:0000256" key="6">
    <source>
        <dbReference type="ARBA" id="ARBA00022679"/>
    </source>
</evidence>
<dbReference type="PANTHER" id="PTHR12039">
    <property type="entry name" value="NICOTINAMIDE MONONUCLEOTIDE ADENYLYLTRANSFERASE"/>
    <property type="match status" value="1"/>
</dbReference>
<evidence type="ECO:0000256" key="15">
    <source>
        <dbReference type="RuleBase" id="RU362021"/>
    </source>
</evidence>
<keyword evidence="8" id="KW-0479">Metal-binding</keyword>
<dbReference type="UniPathway" id="UPA00253">
    <property type="reaction ID" value="UER00600"/>
</dbReference>
<organism evidence="17 18">
    <name type="scientific">Kalanchoe fedtschenkoi</name>
    <name type="common">Lavender scallops</name>
    <name type="synonym">South American air plant</name>
    <dbReference type="NCBI Taxonomy" id="63787"/>
    <lineage>
        <taxon>Eukaryota</taxon>
        <taxon>Viridiplantae</taxon>
        <taxon>Streptophyta</taxon>
        <taxon>Embryophyta</taxon>
        <taxon>Tracheophyta</taxon>
        <taxon>Spermatophyta</taxon>
        <taxon>Magnoliopsida</taxon>
        <taxon>eudicotyledons</taxon>
        <taxon>Gunneridae</taxon>
        <taxon>Pentapetalae</taxon>
        <taxon>Saxifragales</taxon>
        <taxon>Crassulaceae</taxon>
        <taxon>Kalanchoe</taxon>
    </lineage>
</organism>
<feature type="domain" description="Cytidyltransferase-like" evidence="16">
    <location>
        <begin position="37"/>
        <end position="218"/>
    </location>
</feature>
<evidence type="ECO:0000256" key="10">
    <source>
        <dbReference type="ARBA" id="ARBA00022840"/>
    </source>
</evidence>
<dbReference type="GO" id="GO:0009435">
    <property type="term" value="P:NAD+ biosynthetic process"/>
    <property type="evidence" value="ECO:0007669"/>
    <property type="project" value="UniProtKB-UniPathway"/>
</dbReference>